<keyword evidence="1" id="KW-0732">Signal</keyword>
<feature type="signal peptide" evidence="1">
    <location>
        <begin position="1"/>
        <end position="29"/>
    </location>
</feature>
<accession>A0A532V2G7</accession>
<evidence type="ECO:0000313" key="2">
    <source>
        <dbReference type="EMBL" id="TKJ41358.1"/>
    </source>
</evidence>
<feature type="chain" id="PRO_5021841278" description="Secretion system C-terminal sorting domain-containing protein" evidence="1">
    <location>
        <begin position="30"/>
        <end position="345"/>
    </location>
</feature>
<organism evidence="2 3">
    <name type="scientific">candidate division TA06 bacterium B3_TA06</name>
    <dbReference type="NCBI Taxonomy" id="2012487"/>
    <lineage>
        <taxon>Bacteria</taxon>
        <taxon>Bacteria division TA06</taxon>
    </lineage>
</organism>
<comment type="caution">
    <text evidence="2">The sequence shown here is derived from an EMBL/GenBank/DDBJ whole genome shotgun (WGS) entry which is preliminary data.</text>
</comment>
<evidence type="ECO:0000256" key="1">
    <source>
        <dbReference type="SAM" id="SignalP"/>
    </source>
</evidence>
<evidence type="ECO:0008006" key="4">
    <source>
        <dbReference type="Google" id="ProtNLM"/>
    </source>
</evidence>
<evidence type="ECO:0000313" key="3">
    <source>
        <dbReference type="Proteomes" id="UP000317778"/>
    </source>
</evidence>
<name>A0A532V2G7_UNCT6</name>
<dbReference type="EMBL" id="NJBO01000014">
    <property type="protein sequence ID" value="TKJ41358.1"/>
    <property type="molecule type" value="Genomic_DNA"/>
</dbReference>
<protein>
    <recommendedName>
        <fullName evidence="4">Secretion system C-terminal sorting domain-containing protein</fullName>
    </recommendedName>
</protein>
<reference evidence="2 3" key="1">
    <citation type="submission" date="2017-06" db="EMBL/GenBank/DDBJ databases">
        <title>Novel microbial phyla capable of carbon fixation and sulfur reduction in deep-sea sediments.</title>
        <authorList>
            <person name="Huang J."/>
            <person name="Baker B."/>
            <person name="Wang Y."/>
        </authorList>
    </citation>
    <scope>NUCLEOTIDE SEQUENCE [LARGE SCALE GENOMIC DNA]</scope>
    <source>
        <strain evidence="2">B3_TA06</strain>
    </source>
</reference>
<sequence length="345" mass="38861">MRSRSLKSTVLVVGAIVGGLALTAPKALANDYNPSNQQEPVQAGQVMMPDDTTYEYFELIGDTNSGFEFSESEMDWVGEIISGNYSEIRLHYSGYEQVRPFRGDFQARIKADDDRGSMAVAQIGIDLFTEDTIKLEELDSLLFAANPYVYPNFGSDYWNLRVDLTTEDGDTLTYAYGEDLESSEHRGVRNVAGIFQQQVWYEQKFKEDLREFVGSLGFGKKKVKSLRFYIENIPKTITANVLEVDEVYLHATRQIITGVQEETPTQRPAELSNVILKSSNLYQATFPQRGTLTIYEASTGRRVQAPIEVYGHVDVDFSGFPAGVYFGIYKPQEGRHQVGKIIKTQ</sequence>
<dbReference type="Proteomes" id="UP000317778">
    <property type="component" value="Unassembled WGS sequence"/>
</dbReference>
<proteinExistence type="predicted"/>
<gene>
    <name evidence="2" type="ORF">CEE36_08570</name>
</gene>
<dbReference type="AlphaFoldDB" id="A0A532V2G7"/>